<dbReference type="SUPFAM" id="SSF56672">
    <property type="entry name" value="DNA/RNA polymerases"/>
    <property type="match status" value="1"/>
</dbReference>
<dbReference type="PANTHER" id="PTHR33116">
    <property type="entry name" value="REVERSE TRANSCRIPTASE ZINC-BINDING DOMAIN-CONTAINING PROTEIN-RELATED-RELATED"/>
    <property type="match status" value="1"/>
</dbReference>
<reference evidence="2" key="1">
    <citation type="journal article" date="2023" name="Plant J.">
        <title>Genome sequences and population genomics provide insights into the demographic history, inbreeding, and mutation load of two 'living fossil' tree species of Dipteronia.</title>
        <authorList>
            <person name="Feng Y."/>
            <person name="Comes H.P."/>
            <person name="Chen J."/>
            <person name="Zhu S."/>
            <person name="Lu R."/>
            <person name="Zhang X."/>
            <person name="Li P."/>
            <person name="Qiu J."/>
            <person name="Olsen K.M."/>
            <person name="Qiu Y."/>
        </authorList>
    </citation>
    <scope>NUCLEOTIDE SEQUENCE</scope>
    <source>
        <strain evidence="2">KIB01</strain>
    </source>
</reference>
<protein>
    <recommendedName>
        <fullName evidence="1">Reverse transcriptase domain-containing protein</fullName>
    </recommendedName>
</protein>
<dbReference type="Proteomes" id="UP001280121">
    <property type="component" value="Unassembled WGS sequence"/>
</dbReference>
<dbReference type="EMBL" id="JANJYI010000001">
    <property type="protein sequence ID" value="KAK2662855.1"/>
    <property type="molecule type" value="Genomic_DNA"/>
</dbReference>
<dbReference type="Pfam" id="PF00078">
    <property type="entry name" value="RVT_1"/>
    <property type="match status" value="1"/>
</dbReference>
<proteinExistence type="predicted"/>
<keyword evidence="3" id="KW-1185">Reference proteome</keyword>
<dbReference type="PROSITE" id="PS50878">
    <property type="entry name" value="RT_POL"/>
    <property type="match status" value="1"/>
</dbReference>
<dbReference type="AlphaFoldDB" id="A0AAD9XP80"/>
<gene>
    <name evidence="2" type="ORF">Ddye_001429</name>
</gene>
<evidence type="ECO:0000313" key="2">
    <source>
        <dbReference type="EMBL" id="KAK2662855.1"/>
    </source>
</evidence>
<sequence length="313" mass="35732">MSILVNGSPTKQFSVERGLRQGDPLSPFLFNIVVEGLSRLLGRASSLDIIKWAVFGVNGVEIAHLQFADDTILFLKPQMEFLLNVKRILRCFELASGLKINYHKSCFVKFGKKDPSNDMWAAAFRCIRSSLPINHLGLSLGGNLRKEATWKVFINRIQQRMAPWKRNLISKGGRLVLIKAVFSNLSMYFMTVFRIPSCVVRKIERLLRGFFWDDGTVKRKIHTVDWASLCRSKRNGGLGIGRDADKGTSLMVKWIWRFGREESSLWKSVICAKYGLDTRDIFWKWNLSQPCSVFVQSVGKLFDDGSITKMIID</sequence>
<dbReference type="PANTHER" id="PTHR33116:SF75">
    <property type="entry name" value="RIBONUCLEASE H PROTEIN"/>
    <property type="match status" value="1"/>
</dbReference>
<evidence type="ECO:0000313" key="3">
    <source>
        <dbReference type="Proteomes" id="UP001280121"/>
    </source>
</evidence>
<dbReference type="InterPro" id="IPR043502">
    <property type="entry name" value="DNA/RNA_pol_sf"/>
</dbReference>
<dbReference type="InterPro" id="IPR000477">
    <property type="entry name" value="RT_dom"/>
</dbReference>
<feature type="domain" description="Reverse transcriptase" evidence="1">
    <location>
        <begin position="1"/>
        <end position="140"/>
    </location>
</feature>
<name>A0AAD9XP80_9ROSI</name>
<comment type="caution">
    <text evidence="2">The sequence shown here is derived from an EMBL/GenBank/DDBJ whole genome shotgun (WGS) entry which is preliminary data.</text>
</comment>
<accession>A0AAD9XP80</accession>
<organism evidence="2 3">
    <name type="scientific">Dipteronia dyeriana</name>
    <dbReference type="NCBI Taxonomy" id="168575"/>
    <lineage>
        <taxon>Eukaryota</taxon>
        <taxon>Viridiplantae</taxon>
        <taxon>Streptophyta</taxon>
        <taxon>Embryophyta</taxon>
        <taxon>Tracheophyta</taxon>
        <taxon>Spermatophyta</taxon>
        <taxon>Magnoliopsida</taxon>
        <taxon>eudicotyledons</taxon>
        <taxon>Gunneridae</taxon>
        <taxon>Pentapetalae</taxon>
        <taxon>rosids</taxon>
        <taxon>malvids</taxon>
        <taxon>Sapindales</taxon>
        <taxon>Sapindaceae</taxon>
        <taxon>Hippocastanoideae</taxon>
        <taxon>Acereae</taxon>
        <taxon>Dipteronia</taxon>
    </lineage>
</organism>
<evidence type="ECO:0000259" key="1">
    <source>
        <dbReference type="PROSITE" id="PS50878"/>
    </source>
</evidence>